<keyword evidence="6 20" id="KW-0812">Transmembrane</keyword>
<organism evidence="24 25">
    <name type="scientific">Stegodyphus mimosarum</name>
    <name type="common">African social velvet spider</name>
    <dbReference type="NCBI Taxonomy" id="407821"/>
    <lineage>
        <taxon>Eukaryota</taxon>
        <taxon>Metazoa</taxon>
        <taxon>Ecdysozoa</taxon>
        <taxon>Arthropoda</taxon>
        <taxon>Chelicerata</taxon>
        <taxon>Arachnida</taxon>
        <taxon>Araneae</taxon>
        <taxon>Araneomorphae</taxon>
        <taxon>Entelegynae</taxon>
        <taxon>Eresoidea</taxon>
        <taxon>Eresidae</taxon>
        <taxon>Stegodyphus</taxon>
    </lineage>
</organism>
<evidence type="ECO:0000259" key="23">
    <source>
        <dbReference type="Pfam" id="PF01299"/>
    </source>
</evidence>
<dbReference type="GO" id="GO:0005886">
    <property type="term" value="C:plasma membrane"/>
    <property type="evidence" value="ECO:0007669"/>
    <property type="project" value="UniProtKB-SubCell"/>
</dbReference>
<proteinExistence type="inferred from homology"/>
<keyword evidence="10" id="KW-0770">Synapse</keyword>
<evidence type="ECO:0000256" key="9">
    <source>
        <dbReference type="ARBA" id="ARBA00022989"/>
    </source>
</evidence>
<evidence type="ECO:0000256" key="20">
    <source>
        <dbReference type="PROSITE-ProRule" id="PRU00740"/>
    </source>
</evidence>
<dbReference type="STRING" id="407821.A0A087TA24"/>
<feature type="non-terminal residue" evidence="24">
    <location>
        <position position="415"/>
    </location>
</feature>
<keyword evidence="25" id="KW-1185">Reference proteome</keyword>
<comment type="similarity">
    <text evidence="5 20">Belongs to the LAMP family.</text>
</comment>
<dbReference type="GO" id="GO:0072594">
    <property type="term" value="P:establishment of protein localization to organelle"/>
    <property type="evidence" value="ECO:0007669"/>
    <property type="project" value="TreeGrafter"/>
</dbReference>
<evidence type="ECO:0000256" key="22">
    <source>
        <dbReference type="SAM" id="Phobius"/>
    </source>
</evidence>
<evidence type="ECO:0000256" key="12">
    <source>
        <dbReference type="ARBA" id="ARBA00023180"/>
    </source>
</evidence>
<evidence type="ECO:0000256" key="4">
    <source>
        <dbReference type="ARBA" id="ARBA00004279"/>
    </source>
</evidence>
<evidence type="ECO:0000256" key="15">
    <source>
        <dbReference type="ARBA" id="ARBA00029428"/>
    </source>
</evidence>
<dbReference type="PROSITE" id="PS51407">
    <property type="entry name" value="LAMP_3"/>
    <property type="match status" value="1"/>
</dbReference>
<comment type="function">
    <text evidence="16">Plays a role in short-term synaptic plasticity in a subset of GABAergic neurons in the brain.</text>
</comment>
<evidence type="ECO:0000256" key="11">
    <source>
        <dbReference type="ARBA" id="ARBA00023136"/>
    </source>
</evidence>
<name>A0A087TA24_STEMI</name>
<keyword evidence="11 20" id="KW-0472">Membrane</keyword>
<evidence type="ECO:0000256" key="1">
    <source>
        <dbReference type="ARBA" id="ARBA00004151"/>
    </source>
</evidence>
<dbReference type="PRINTS" id="PR00336">
    <property type="entry name" value="LYSASSOCTDMP"/>
</dbReference>
<feature type="compositionally biased region" description="Basic and acidic residues" evidence="21">
    <location>
        <begin position="134"/>
        <end position="159"/>
    </location>
</feature>
<sequence>MHLVIKSSSCPIVKMFFDLRKMVYLSYTILFLCLILHNTNGNKVHTEPKEENEDSEKSVSALPAVSESNENQGTEPPDKIQEDITLKQENAEKIENIPEVPEEGSAENKEESAMESKDKSDTKPENEGQATEILEEKEHKEPESKVSEEEVEPESKTEQQETFSPTEKITEEITTTETTTKESEFIELEKVKFPKDTYAVLNNKNRICLLAKFDARISITYVTELGEEQVEVTVPKDGHVRGKCESSSKSPAVYVSWRTFVFGLVFDKANDSIWIVNSVELTYNTSEPIFDGATKARKYTAKSKNVNLFETPLGKSYYCPAEEVILLYHENKHVATARMSEIHLQPYDVKKGKFSQIHRCSKVVLDGPDEAEFIQDETIPFAVGCTLALITLLILVGFSVHRAYHAAKVDYNTME</sequence>
<comment type="subcellular location">
    <subcellularLocation>
        <location evidence="4">Cell projection</location>
        <location evidence="4">Dendrite</location>
    </subcellularLocation>
    <subcellularLocation>
        <location evidence="17">Cell projection</location>
        <location evidence="17">Growth cone membrane</location>
        <topology evidence="17">Single-pass type I membrane protein</topology>
    </subcellularLocation>
    <subcellularLocation>
        <location evidence="15">Cytoplasmic vesicle</location>
        <location evidence="15">Secretory vesicle</location>
        <location evidence="15">Synaptic vesicle membrane</location>
        <topology evidence="15">Single-pass type I membrane protein</topology>
    </subcellularLocation>
    <subcellularLocation>
        <location evidence="2">Early endosome membrane</location>
        <topology evidence="2">Single-pass type I membrane protein</topology>
    </subcellularLocation>
    <subcellularLocation>
        <location evidence="1">Endoplasmic reticulum-Golgi intermediate compartment membrane</location>
        <topology evidence="1">Single-pass type I membrane protein</topology>
    </subcellularLocation>
    <subcellularLocation>
        <location evidence="20">Membrane</location>
        <topology evidence="20">Single-pass type I membrane protein</topology>
    </subcellularLocation>
    <subcellularLocation>
        <location evidence="3">Recycling endosome</location>
    </subcellularLocation>
</comment>
<gene>
    <name evidence="24" type="ORF">X975_09878</name>
</gene>
<dbReference type="AlphaFoldDB" id="A0A087TA24"/>
<dbReference type="OMA" id="RKMGAIN"/>
<feature type="compositionally biased region" description="Basic and acidic residues" evidence="21">
    <location>
        <begin position="106"/>
        <end position="126"/>
    </location>
</feature>
<accession>A0A087TA24</accession>
<evidence type="ECO:0000313" key="24">
    <source>
        <dbReference type="EMBL" id="KFM61963.1"/>
    </source>
</evidence>
<reference evidence="24 25" key="1">
    <citation type="submission" date="2013-11" db="EMBL/GenBank/DDBJ databases">
        <title>Genome sequencing of Stegodyphus mimosarum.</title>
        <authorList>
            <person name="Bechsgaard J."/>
        </authorList>
    </citation>
    <scope>NUCLEOTIDE SEQUENCE [LARGE SCALE GENOMIC DNA]</scope>
</reference>
<keyword evidence="7" id="KW-0732">Signal</keyword>
<dbReference type="OrthoDB" id="6248302at2759"/>
<evidence type="ECO:0000256" key="6">
    <source>
        <dbReference type="ARBA" id="ARBA00022692"/>
    </source>
</evidence>
<dbReference type="GO" id="GO:0031902">
    <property type="term" value="C:late endosome membrane"/>
    <property type="evidence" value="ECO:0007669"/>
    <property type="project" value="TreeGrafter"/>
</dbReference>
<keyword evidence="14" id="KW-0968">Cytoplasmic vesicle</keyword>
<evidence type="ECO:0000256" key="2">
    <source>
        <dbReference type="ARBA" id="ARBA00004158"/>
    </source>
</evidence>
<evidence type="ECO:0000256" key="21">
    <source>
        <dbReference type="SAM" id="MobiDB-lite"/>
    </source>
</evidence>
<evidence type="ECO:0000256" key="19">
    <source>
        <dbReference type="ARBA" id="ARBA00076257"/>
    </source>
</evidence>
<keyword evidence="9 22" id="KW-1133">Transmembrane helix</keyword>
<protein>
    <recommendedName>
        <fullName evidence="18">Lysosome-associated membrane glycoprotein 5</fullName>
    </recommendedName>
    <alternativeName>
        <fullName evidence="19">Lysosome-associated membrane protein 5</fullName>
    </alternativeName>
</protein>
<feature type="transmembrane region" description="Helical" evidence="22">
    <location>
        <begin position="379"/>
        <end position="398"/>
    </location>
</feature>
<dbReference type="InterPro" id="IPR002000">
    <property type="entry name" value="Lysosome-assoc_membr_glycop"/>
</dbReference>
<evidence type="ECO:0000256" key="8">
    <source>
        <dbReference type="ARBA" id="ARBA00022753"/>
    </source>
</evidence>
<dbReference type="EMBL" id="KK114242">
    <property type="protein sequence ID" value="KFM61963.1"/>
    <property type="molecule type" value="Genomic_DNA"/>
</dbReference>
<evidence type="ECO:0000256" key="5">
    <source>
        <dbReference type="ARBA" id="ARBA00009644"/>
    </source>
</evidence>
<evidence type="ECO:0000256" key="13">
    <source>
        <dbReference type="ARBA" id="ARBA00023273"/>
    </source>
</evidence>
<evidence type="ECO:0000256" key="7">
    <source>
        <dbReference type="ARBA" id="ARBA00022729"/>
    </source>
</evidence>
<feature type="domain" description="Lysosome-associated membrane glycoprotein 2-like luminal" evidence="23">
    <location>
        <begin position="197"/>
        <end position="349"/>
    </location>
</feature>
<dbReference type="PANTHER" id="PTHR11506:SF35">
    <property type="entry name" value="LYSOSOME-ASSOCIATED MEMBRANE GLYCOPROTEIN 5"/>
    <property type="match status" value="1"/>
</dbReference>
<dbReference type="Gene3D" id="2.40.160.110">
    <property type="match status" value="1"/>
</dbReference>
<dbReference type="InterPro" id="IPR048528">
    <property type="entry name" value="Lamp2-like_luminal"/>
</dbReference>
<dbReference type="GO" id="GO:0005765">
    <property type="term" value="C:lysosomal membrane"/>
    <property type="evidence" value="ECO:0007669"/>
    <property type="project" value="TreeGrafter"/>
</dbReference>
<feature type="compositionally biased region" description="Basic and acidic residues" evidence="21">
    <location>
        <begin position="76"/>
        <end position="96"/>
    </location>
</feature>
<dbReference type="Pfam" id="PF01299">
    <property type="entry name" value="Lamp2-like_luminal"/>
    <property type="match status" value="1"/>
</dbReference>
<comment type="caution">
    <text evidence="20">Lacks conserved residue(s) required for the propagation of feature annotation.</text>
</comment>
<evidence type="ECO:0000256" key="3">
    <source>
        <dbReference type="ARBA" id="ARBA00004172"/>
    </source>
</evidence>
<dbReference type="PANTHER" id="PTHR11506">
    <property type="entry name" value="LYSOSOME-ASSOCIATED MEMBRANE GLYCOPROTEIN"/>
    <property type="match status" value="1"/>
</dbReference>
<evidence type="ECO:0000256" key="18">
    <source>
        <dbReference type="ARBA" id="ARBA00074379"/>
    </source>
</evidence>
<keyword evidence="12" id="KW-0325">Glycoprotein</keyword>
<evidence type="ECO:0000313" key="25">
    <source>
        <dbReference type="Proteomes" id="UP000054359"/>
    </source>
</evidence>
<keyword evidence="8" id="KW-0967">Endosome</keyword>
<evidence type="ECO:0000256" key="10">
    <source>
        <dbReference type="ARBA" id="ARBA00023018"/>
    </source>
</evidence>
<keyword evidence="13" id="KW-0966">Cell projection</keyword>
<evidence type="ECO:0000256" key="14">
    <source>
        <dbReference type="ARBA" id="ARBA00023329"/>
    </source>
</evidence>
<evidence type="ECO:0000256" key="16">
    <source>
        <dbReference type="ARBA" id="ARBA00053950"/>
    </source>
</evidence>
<dbReference type="Proteomes" id="UP000054359">
    <property type="component" value="Unassembled WGS sequence"/>
</dbReference>
<feature type="region of interest" description="Disordered" evidence="21">
    <location>
        <begin position="44"/>
        <end position="167"/>
    </location>
</feature>
<evidence type="ECO:0000256" key="17">
    <source>
        <dbReference type="ARBA" id="ARBA00060492"/>
    </source>
</evidence>